<dbReference type="Pfam" id="PF00501">
    <property type="entry name" value="AMP-binding"/>
    <property type="match status" value="1"/>
</dbReference>
<feature type="domain" description="AMP-binding enzyme C-terminal" evidence="4">
    <location>
        <begin position="470"/>
        <end position="547"/>
    </location>
</feature>
<reference evidence="5" key="2">
    <citation type="submission" date="2020-09" db="EMBL/GenBank/DDBJ databases">
        <title>Novel species in genus Aeromicrobium.</title>
        <authorList>
            <person name="Zhang G."/>
        </authorList>
    </citation>
    <scope>NUCLEOTIDE SEQUENCE</scope>
    <source>
        <strain evidence="5">SSW1-57</strain>
    </source>
</reference>
<reference evidence="6 7" key="1">
    <citation type="submission" date="2020-07" db="EMBL/GenBank/DDBJ databases">
        <title>Sequencing the genomes of 1000 actinobacteria strains.</title>
        <authorList>
            <person name="Klenk H.-P."/>
        </authorList>
    </citation>
    <scope>NUCLEOTIDE SEQUENCE [LARGE SCALE GENOMIC DNA]</scope>
    <source>
        <strain evidence="6 7">DSM 19087</strain>
    </source>
</reference>
<name>A0A8I0KG65_9ACTN</name>
<dbReference type="InterPro" id="IPR042099">
    <property type="entry name" value="ANL_N_sf"/>
</dbReference>
<evidence type="ECO:0000313" key="8">
    <source>
        <dbReference type="Proteomes" id="UP000659061"/>
    </source>
</evidence>
<evidence type="ECO:0000313" key="5">
    <source>
        <dbReference type="EMBL" id="MBD1269196.1"/>
    </source>
</evidence>
<comment type="similarity">
    <text evidence="1">Belongs to the ATP-dependent AMP-binding enzyme family.</text>
</comment>
<dbReference type="InterPro" id="IPR045851">
    <property type="entry name" value="AMP-bd_C_sf"/>
</dbReference>
<dbReference type="GO" id="GO:0031956">
    <property type="term" value="F:medium-chain fatty acid-CoA ligase activity"/>
    <property type="evidence" value="ECO:0007669"/>
    <property type="project" value="TreeGrafter"/>
</dbReference>
<protein>
    <submittedName>
        <fullName evidence="5">AMP-binding protein</fullName>
    </submittedName>
    <submittedName>
        <fullName evidence="6">Acyl-CoA synthetase (AMP-forming)/AMP-acid ligase II</fullName>
    </submittedName>
</protein>
<dbReference type="RefSeq" id="WP_179422919.1">
    <property type="nucleotide sequence ID" value="NZ_BAAAMP010000002.1"/>
</dbReference>
<dbReference type="PROSITE" id="PS00455">
    <property type="entry name" value="AMP_BINDING"/>
    <property type="match status" value="1"/>
</dbReference>
<evidence type="ECO:0000259" key="3">
    <source>
        <dbReference type="Pfam" id="PF00501"/>
    </source>
</evidence>
<evidence type="ECO:0000313" key="7">
    <source>
        <dbReference type="Proteomes" id="UP000587211"/>
    </source>
</evidence>
<dbReference type="EMBL" id="JACWMT010000001">
    <property type="protein sequence ID" value="MBD1269196.1"/>
    <property type="molecule type" value="Genomic_DNA"/>
</dbReference>
<keyword evidence="7" id="KW-1185">Reference proteome</keyword>
<dbReference type="InterPro" id="IPR025110">
    <property type="entry name" value="AMP-bd_C"/>
</dbReference>
<evidence type="ECO:0000256" key="2">
    <source>
        <dbReference type="ARBA" id="ARBA00022598"/>
    </source>
</evidence>
<dbReference type="GO" id="GO:0006631">
    <property type="term" value="P:fatty acid metabolic process"/>
    <property type="evidence" value="ECO:0007669"/>
    <property type="project" value="TreeGrafter"/>
</dbReference>
<dbReference type="InterPro" id="IPR000873">
    <property type="entry name" value="AMP-dep_synth/lig_dom"/>
</dbReference>
<dbReference type="AlphaFoldDB" id="A0A8I0KG65"/>
<keyword evidence="2 6" id="KW-0436">Ligase</keyword>
<evidence type="ECO:0000256" key="1">
    <source>
        <dbReference type="ARBA" id="ARBA00006432"/>
    </source>
</evidence>
<evidence type="ECO:0000259" key="4">
    <source>
        <dbReference type="Pfam" id="PF13193"/>
    </source>
</evidence>
<dbReference type="Gene3D" id="3.40.50.12780">
    <property type="entry name" value="N-terminal domain of ligase-like"/>
    <property type="match status" value="1"/>
</dbReference>
<feature type="domain" description="AMP-dependent synthetase/ligase" evidence="3">
    <location>
        <begin position="27"/>
        <end position="420"/>
    </location>
</feature>
<dbReference type="PANTHER" id="PTHR43201">
    <property type="entry name" value="ACYL-COA SYNTHETASE"/>
    <property type="match status" value="1"/>
</dbReference>
<evidence type="ECO:0000313" key="6">
    <source>
        <dbReference type="EMBL" id="NYI36895.1"/>
    </source>
</evidence>
<dbReference type="Proteomes" id="UP000659061">
    <property type="component" value="Unassembled WGS sequence"/>
</dbReference>
<proteinExistence type="inferred from homology"/>
<accession>A0A8I0KG65</accession>
<dbReference type="InterPro" id="IPR020845">
    <property type="entry name" value="AMP-binding_CS"/>
</dbReference>
<dbReference type="Gene3D" id="3.30.300.30">
    <property type="match status" value="1"/>
</dbReference>
<dbReference type="Pfam" id="PF13193">
    <property type="entry name" value="AMP-binding_C"/>
    <property type="match status" value="1"/>
</dbReference>
<dbReference type="Proteomes" id="UP000587211">
    <property type="component" value="Unassembled WGS sequence"/>
</dbReference>
<sequence length="566" mass="60530">MELFDEEQRAAFAAGGWWTGRTWSGLFDAAVAARPDGFALVDPLDRATVMGGPVRSLTWREAADEVRRVSAALHGLGVRRGDVVGVQLPNVVELPLTLVAIARLGAVACPFPIQYRSHELVRMSEMAGLGVFVTTTSALGRDLAAEAADFRERVPGLRAVAAFGDPGSDPRLAALDATDDQVAAADAYVASLELGSADPVTIVWTSGTEGFPKGVPRAYGEWEVLGTACTESPRLTADDVLLNPFPMVNGGGLAGMFVPWLLNGCTLVQHHPFDLERFCEQIERHRVTYTCAPPPVLNAVVSGRGPDRDLSSLRAVSSGSAPLAGWMIDAWESGRGVEVLNLFGSNEGGMLFAEPETVPDPAQRGRLFPRYGRPGLAYRTRVASAMSARLVDLSDGTEIDAPGRPGELRLKGPAIFSGYLGRGREGFDEDGWFCTGDVFEISAENEDLLVHVDRAKDLIVRGGYKISAAEIEAIVTADPRVAEAAAVAMPDPDLGERLCLFVVPSSADEPVGLDEVVGIVKAADVAKFKWPERLEVVPALPRNPVGKVLKRELREQLRASDSTGGR</sequence>
<comment type="caution">
    <text evidence="5">The sequence shown here is derived from an EMBL/GenBank/DDBJ whole genome shotgun (WGS) entry which is preliminary data.</text>
</comment>
<dbReference type="EMBL" id="JACBZN010000001">
    <property type="protein sequence ID" value="NYI36895.1"/>
    <property type="molecule type" value="Genomic_DNA"/>
</dbReference>
<gene>
    <name evidence="6" type="ORF">BJ975_000270</name>
    <name evidence="5" type="ORF">IDH50_03025</name>
</gene>
<dbReference type="PANTHER" id="PTHR43201:SF5">
    <property type="entry name" value="MEDIUM-CHAIN ACYL-COA LIGASE ACSF2, MITOCHONDRIAL"/>
    <property type="match status" value="1"/>
</dbReference>
<organism evidence="5 8">
    <name type="scientific">Aeromicrobium tamlense</name>
    <dbReference type="NCBI Taxonomy" id="375541"/>
    <lineage>
        <taxon>Bacteria</taxon>
        <taxon>Bacillati</taxon>
        <taxon>Actinomycetota</taxon>
        <taxon>Actinomycetes</taxon>
        <taxon>Propionibacteriales</taxon>
        <taxon>Nocardioidaceae</taxon>
        <taxon>Aeromicrobium</taxon>
    </lineage>
</organism>
<dbReference type="CDD" id="cd04433">
    <property type="entry name" value="AFD_class_I"/>
    <property type="match status" value="1"/>
</dbReference>
<dbReference type="SUPFAM" id="SSF56801">
    <property type="entry name" value="Acetyl-CoA synthetase-like"/>
    <property type="match status" value="1"/>
</dbReference>